<dbReference type="GO" id="GO:0009425">
    <property type="term" value="C:bacterial-type flagellum basal body"/>
    <property type="evidence" value="ECO:0007669"/>
    <property type="project" value="UniProtKB-SubCell"/>
</dbReference>
<dbReference type="Proteomes" id="UP000012179">
    <property type="component" value="Chromosome"/>
</dbReference>
<dbReference type="NCBIfam" id="TIGR01400">
    <property type="entry name" value="fliR"/>
    <property type="match status" value="1"/>
</dbReference>
<dbReference type="AlphaFoldDB" id="A0A1W6SQH9"/>
<proteinExistence type="inferred from homology"/>
<feature type="transmembrane region" description="Helical" evidence="10">
    <location>
        <begin position="187"/>
        <end position="205"/>
    </location>
</feature>
<evidence type="ECO:0000256" key="7">
    <source>
        <dbReference type="ARBA" id="ARBA00023136"/>
    </source>
</evidence>
<keyword evidence="4 10" id="KW-1003">Cell membrane</keyword>
<evidence type="ECO:0000256" key="9">
    <source>
        <dbReference type="NCBIfam" id="TIGR01400"/>
    </source>
</evidence>
<evidence type="ECO:0000256" key="5">
    <source>
        <dbReference type="ARBA" id="ARBA00022692"/>
    </source>
</evidence>
<organism evidence="11 12">
    <name type="scientific">Nitrosospira lacus</name>
    <dbReference type="NCBI Taxonomy" id="1288494"/>
    <lineage>
        <taxon>Bacteria</taxon>
        <taxon>Pseudomonadati</taxon>
        <taxon>Pseudomonadota</taxon>
        <taxon>Betaproteobacteria</taxon>
        <taxon>Nitrosomonadales</taxon>
        <taxon>Nitrosomonadaceae</taxon>
        <taxon>Nitrosospira</taxon>
    </lineage>
</organism>
<evidence type="ECO:0000256" key="3">
    <source>
        <dbReference type="ARBA" id="ARBA00021717"/>
    </source>
</evidence>
<evidence type="ECO:0000313" key="11">
    <source>
        <dbReference type="EMBL" id="ARO88057.1"/>
    </source>
</evidence>
<dbReference type="GO" id="GO:0044780">
    <property type="term" value="P:bacterial-type flagellum assembly"/>
    <property type="evidence" value="ECO:0007669"/>
    <property type="project" value="UniProtKB-UniRule"/>
</dbReference>
<keyword evidence="6 10" id="KW-1133">Transmembrane helix</keyword>
<evidence type="ECO:0000256" key="10">
    <source>
        <dbReference type="RuleBase" id="RU362071"/>
    </source>
</evidence>
<accession>A0A1W6SQH9</accession>
<sequence length="272" mass="28526">MITLSSADLDAWMTSFLWPLARILALLAAAPVLGNAAIPARVKIGLGVLVTLIVAPAIGPLPKVEPGSLEGLLILGQQIFIGLAMGFAVRIVFSAVEMAGEIAGLQMGLGFATFFSPRSDGSTLVVGRFLGLLATLTFLAMNGHLLMLSVLAESFNVFPISAEPFSAGGWKMLAEWGGKIFEAGLRLALPVVTALLIVNLALGILTRAAPQLNIFAVGFPITLMVGMTALMLSLPYFIPVIERLITEALEIMLEVVRAAAVHASGNPPRALS</sequence>
<dbReference type="KEGG" id="nlc:EBAPG3_009895"/>
<dbReference type="PRINTS" id="PR00953">
    <property type="entry name" value="TYPE3IMRPROT"/>
</dbReference>
<reference evidence="11 12" key="1">
    <citation type="journal article" date="2015" name="Int. J. Syst. Evol. Microbiol.">
        <title>Nitrosospira lacus sp. nov., a psychrotolerant, ammonia-oxidizing bacterium from sandy lake sediment.</title>
        <authorList>
            <person name="Urakawa H."/>
            <person name="Garcia J.C."/>
            <person name="Nielsen J.L."/>
            <person name="Le V.Q."/>
            <person name="Kozlowski J.A."/>
            <person name="Stein L.Y."/>
            <person name="Lim C.K."/>
            <person name="Pommerening-Roser A."/>
            <person name="Martens-Habbena W."/>
            <person name="Stahl D.A."/>
            <person name="Klotz M.G."/>
        </authorList>
    </citation>
    <scope>NUCLEOTIDE SEQUENCE [LARGE SCALE GENOMIC DNA]</scope>
    <source>
        <strain evidence="11 12">APG3</strain>
    </source>
</reference>
<feature type="transmembrane region" description="Helical" evidence="10">
    <location>
        <begin position="44"/>
        <end position="61"/>
    </location>
</feature>
<comment type="function">
    <text evidence="1 10">Role in flagellar biosynthesis.</text>
</comment>
<dbReference type="PANTHER" id="PTHR30065">
    <property type="entry name" value="FLAGELLAR BIOSYNTHETIC PROTEIN FLIR"/>
    <property type="match status" value="1"/>
</dbReference>
<keyword evidence="5 10" id="KW-0812">Transmembrane</keyword>
<dbReference type="Pfam" id="PF01311">
    <property type="entry name" value="Bac_export_1"/>
    <property type="match status" value="1"/>
</dbReference>
<evidence type="ECO:0000256" key="1">
    <source>
        <dbReference type="ARBA" id="ARBA00002578"/>
    </source>
</evidence>
<evidence type="ECO:0000313" key="12">
    <source>
        <dbReference type="Proteomes" id="UP000012179"/>
    </source>
</evidence>
<keyword evidence="11" id="KW-0969">Cilium</keyword>
<keyword evidence="12" id="KW-1185">Reference proteome</keyword>
<keyword evidence="11" id="KW-0966">Cell projection</keyword>
<dbReference type="InterPro" id="IPR006303">
    <property type="entry name" value="FliR"/>
</dbReference>
<evidence type="ECO:0000256" key="4">
    <source>
        <dbReference type="ARBA" id="ARBA00022475"/>
    </source>
</evidence>
<dbReference type="eggNOG" id="COG1684">
    <property type="taxonomic scope" value="Bacteria"/>
</dbReference>
<dbReference type="GO" id="GO:0005886">
    <property type="term" value="C:plasma membrane"/>
    <property type="evidence" value="ECO:0007669"/>
    <property type="project" value="UniProtKB-SubCell"/>
</dbReference>
<dbReference type="RefSeq" id="WP_004178653.1">
    <property type="nucleotide sequence ID" value="NZ_CP021106.3"/>
</dbReference>
<dbReference type="InterPro" id="IPR002010">
    <property type="entry name" value="T3SS_IM_R"/>
</dbReference>
<comment type="similarity">
    <text evidence="2 10">Belongs to the FliR/MopE/SpaR family.</text>
</comment>
<evidence type="ECO:0000256" key="2">
    <source>
        <dbReference type="ARBA" id="ARBA00009772"/>
    </source>
</evidence>
<gene>
    <name evidence="11" type="ORF">EBAPG3_009895</name>
</gene>
<dbReference type="GO" id="GO:0006605">
    <property type="term" value="P:protein targeting"/>
    <property type="evidence" value="ECO:0007669"/>
    <property type="project" value="UniProtKB-UniRule"/>
</dbReference>
<dbReference type="EMBL" id="CP021106">
    <property type="protein sequence ID" value="ARO88057.1"/>
    <property type="molecule type" value="Genomic_DNA"/>
</dbReference>
<protein>
    <recommendedName>
        <fullName evidence="3 9">Flagellar biosynthetic protein FliR</fullName>
    </recommendedName>
</protein>
<evidence type="ECO:0000256" key="8">
    <source>
        <dbReference type="ARBA" id="ARBA00023143"/>
    </source>
</evidence>
<name>A0A1W6SQH9_9PROT</name>
<dbReference type="OrthoDB" id="9797790at2"/>
<comment type="subcellular location">
    <subcellularLocation>
        <location evidence="10">Cell membrane</location>
        <topology evidence="10">Multi-pass membrane protein</topology>
    </subcellularLocation>
    <subcellularLocation>
        <location evidence="10">Bacterial flagellum basal body</location>
    </subcellularLocation>
</comment>
<keyword evidence="11" id="KW-0282">Flagellum</keyword>
<keyword evidence="8 10" id="KW-0975">Bacterial flagellum</keyword>
<feature type="transmembrane region" description="Helical" evidence="10">
    <location>
        <begin position="73"/>
        <end position="93"/>
    </location>
</feature>
<evidence type="ECO:0000256" key="6">
    <source>
        <dbReference type="ARBA" id="ARBA00022989"/>
    </source>
</evidence>
<keyword evidence="7 10" id="KW-0472">Membrane</keyword>
<dbReference type="PANTHER" id="PTHR30065:SF8">
    <property type="entry name" value="FLAGELLAR BIOSYNTHETIC PROTEIN FLIR"/>
    <property type="match status" value="1"/>
</dbReference>
<feature type="transmembrane region" description="Helical" evidence="10">
    <location>
        <begin position="212"/>
        <end position="238"/>
    </location>
</feature>
<feature type="transmembrane region" description="Helical" evidence="10">
    <location>
        <begin position="129"/>
        <end position="152"/>
    </location>
</feature>